<proteinExistence type="predicted"/>
<gene>
    <name evidence="3" type="ORF">LDJ79_12125</name>
</gene>
<dbReference type="Pfam" id="PF02579">
    <property type="entry name" value="Nitro_FeMo-Co"/>
    <property type="match status" value="1"/>
</dbReference>
<dbReference type="Proteomes" id="UP001199044">
    <property type="component" value="Unassembled WGS sequence"/>
</dbReference>
<evidence type="ECO:0000313" key="4">
    <source>
        <dbReference type="Proteomes" id="UP001199044"/>
    </source>
</evidence>
<dbReference type="InterPro" id="IPR003731">
    <property type="entry name" value="Di-Nase_FeMo-co_biosynth"/>
</dbReference>
<organism evidence="3 4">
    <name type="scientific">Vibrio tritonius</name>
    <dbReference type="NCBI Taxonomy" id="1435069"/>
    <lineage>
        <taxon>Bacteria</taxon>
        <taxon>Pseudomonadati</taxon>
        <taxon>Pseudomonadota</taxon>
        <taxon>Gammaproteobacteria</taxon>
        <taxon>Vibrionales</taxon>
        <taxon>Vibrionaceae</taxon>
        <taxon>Vibrio</taxon>
    </lineage>
</organism>
<dbReference type="InterPro" id="IPR036105">
    <property type="entry name" value="DiNase_FeMo-co_biosyn_sf"/>
</dbReference>
<dbReference type="RefSeq" id="WP_225250751.1">
    <property type="nucleotide sequence ID" value="NZ_JAIWIU010000075.1"/>
</dbReference>
<feature type="domain" description="Dinitrogenase iron-molybdenum cofactor biosynthesis" evidence="2">
    <location>
        <begin position="9"/>
        <end position="90"/>
    </location>
</feature>
<keyword evidence="4" id="KW-1185">Reference proteome</keyword>
<protein>
    <recommendedName>
        <fullName evidence="2">Dinitrogenase iron-molybdenum cofactor biosynthesis domain-containing protein</fullName>
    </recommendedName>
</protein>
<dbReference type="SUPFAM" id="SSF53146">
    <property type="entry name" value="Nitrogenase accessory factor-like"/>
    <property type="match status" value="1"/>
</dbReference>
<sequence length="172" mass="19815">MKIAIPMKDEERISNHFAKATHYLVLDSKTQQQISIKTNTDQSCASKEQTLAWLQTENVESIYVKDIGRHYWEKLTNAHFNTFRIARTIRTITEFWSGYQNSVALTDTKQLKADQKEKQSKACCHQQTTSHPISDTKRPMFARLRKISAICQQKSTVASCNTEKHCCGRHHG</sequence>
<reference evidence="4" key="1">
    <citation type="submission" date="2023-07" db="EMBL/GenBank/DDBJ databases">
        <title>Molecular identification of indigenous halophilic bacteria isolated from red sea cost, biodegradation of synthetic dyes and assessment of degraded metabolite toxicity.</title>
        <authorList>
            <person name="Chaieb K."/>
            <person name="Altayb H.N."/>
        </authorList>
    </citation>
    <scope>NUCLEOTIDE SEQUENCE [LARGE SCALE GENOMIC DNA]</scope>
    <source>
        <strain evidence="4">K20</strain>
    </source>
</reference>
<accession>A0ABS7YME8</accession>
<dbReference type="Gene3D" id="3.30.420.130">
    <property type="entry name" value="Dinitrogenase iron-molybdenum cofactor biosynthesis domain"/>
    <property type="match status" value="1"/>
</dbReference>
<comment type="caution">
    <text evidence="3">The sequence shown here is derived from an EMBL/GenBank/DDBJ whole genome shotgun (WGS) entry which is preliminary data.</text>
</comment>
<evidence type="ECO:0000313" key="3">
    <source>
        <dbReference type="EMBL" id="MCA2016862.1"/>
    </source>
</evidence>
<evidence type="ECO:0000259" key="2">
    <source>
        <dbReference type="Pfam" id="PF02579"/>
    </source>
</evidence>
<keyword evidence="1" id="KW-0535">Nitrogen fixation</keyword>
<name>A0ABS7YME8_9VIBR</name>
<evidence type="ECO:0000256" key="1">
    <source>
        <dbReference type="ARBA" id="ARBA00023231"/>
    </source>
</evidence>
<dbReference type="EMBL" id="JAIWIU010000075">
    <property type="protein sequence ID" value="MCA2016862.1"/>
    <property type="molecule type" value="Genomic_DNA"/>
</dbReference>